<dbReference type="KEGG" id="pur:AOC03_00820"/>
<dbReference type="EMBL" id="CP012678">
    <property type="protein sequence ID" value="ALF58771.1"/>
    <property type="molecule type" value="Genomic_DNA"/>
</dbReference>
<dbReference type="Proteomes" id="UP000059847">
    <property type="component" value="Chromosome"/>
</dbReference>
<dbReference type="InterPro" id="IPR052552">
    <property type="entry name" value="YeaO-like"/>
</dbReference>
<dbReference type="STRING" id="45610.AOC03_00820"/>
<gene>
    <name evidence="1" type="ORF">AOC03_00820</name>
</gene>
<reference evidence="1 2" key="1">
    <citation type="submission" date="2015-09" db="EMBL/GenBank/DDBJ databases">
        <title>Complete genome of Psychrobacter urativorans R10.10B.</title>
        <authorList>
            <person name="See-Too W.S."/>
            <person name="Chan K.G."/>
        </authorList>
    </citation>
    <scope>NUCLEOTIDE SEQUENCE [LARGE SCALE GENOMIC DNA]</scope>
    <source>
        <strain evidence="1 2">R10.10B</strain>
    </source>
</reference>
<dbReference type="PANTHER" id="PTHR36849:SF1">
    <property type="entry name" value="CYTOPLASMIC PROTEIN"/>
    <property type="match status" value="1"/>
</dbReference>
<dbReference type="AlphaFoldDB" id="A0A0M4T624"/>
<dbReference type="RefSeq" id="WP_062533167.1">
    <property type="nucleotide sequence ID" value="NZ_CP012678.1"/>
</dbReference>
<protein>
    <recommendedName>
        <fullName evidence="3">MarR family transcriptional regulator</fullName>
    </recommendedName>
</protein>
<organism evidence="1 2">
    <name type="scientific">Psychrobacter urativorans</name>
    <dbReference type="NCBI Taxonomy" id="45610"/>
    <lineage>
        <taxon>Bacteria</taxon>
        <taxon>Pseudomonadati</taxon>
        <taxon>Pseudomonadota</taxon>
        <taxon>Gammaproteobacteria</taxon>
        <taxon>Moraxellales</taxon>
        <taxon>Moraxellaceae</taxon>
        <taxon>Psychrobacter</taxon>
    </lineage>
</organism>
<dbReference type="Pfam" id="PF22752">
    <property type="entry name" value="DUF488-N3i"/>
    <property type="match status" value="1"/>
</dbReference>
<keyword evidence="2" id="KW-1185">Reference proteome</keyword>
<sequence length="123" mass="14975">MISKIKIRRAYREKGKDDEYCILVDRLWPRGIKKENISYSWWPKDIAPSDKLRKYFNYDKDKFTDFKRLYKQELDDNEMNGEFLDMIKAQLEKHNVTLVYGAKDEDYNQAVVLKEWIEEKLNL</sequence>
<evidence type="ECO:0000313" key="1">
    <source>
        <dbReference type="EMBL" id="ALF58771.1"/>
    </source>
</evidence>
<evidence type="ECO:0000313" key="2">
    <source>
        <dbReference type="Proteomes" id="UP000059847"/>
    </source>
</evidence>
<accession>A0A0M4T624</accession>
<dbReference type="OrthoDB" id="9790745at2"/>
<proteinExistence type="predicted"/>
<evidence type="ECO:0008006" key="3">
    <source>
        <dbReference type="Google" id="ProtNLM"/>
    </source>
</evidence>
<dbReference type="PANTHER" id="PTHR36849">
    <property type="entry name" value="CYTOPLASMIC PROTEIN-RELATED"/>
    <property type="match status" value="1"/>
</dbReference>
<name>A0A0M4T624_9GAMM</name>